<dbReference type="EMBL" id="FQ790337">
    <property type="protein sequence ID" value="CCD51530.1"/>
    <property type="molecule type" value="Genomic_DNA"/>
</dbReference>
<organism evidence="1 2">
    <name type="scientific">Botryotinia fuckeliana (strain T4)</name>
    <name type="common">Noble rot fungus</name>
    <name type="synonym">Botrytis cinerea</name>
    <dbReference type="NCBI Taxonomy" id="999810"/>
    <lineage>
        <taxon>Eukaryota</taxon>
        <taxon>Fungi</taxon>
        <taxon>Dikarya</taxon>
        <taxon>Ascomycota</taxon>
        <taxon>Pezizomycotina</taxon>
        <taxon>Leotiomycetes</taxon>
        <taxon>Helotiales</taxon>
        <taxon>Sclerotiniaceae</taxon>
        <taxon>Botrytis</taxon>
    </lineage>
</organism>
<dbReference type="InParanoid" id="G2YIJ3"/>
<dbReference type="Proteomes" id="UP000008177">
    <property type="component" value="Unplaced contigs"/>
</dbReference>
<gene>
    <name evidence="1" type="ORF">BofuT4_uP018360.1</name>
</gene>
<name>G2YIJ3_BOTF4</name>
<dbReference type="HOGENOM" id="CLU_2558050_0_0_1"/>
<evidence type="ECO:0000313" key="1">
    <source>
        <dbReference type="EMBL" id="CCD51530.1"/>
    </source>
</evidence>
<dbReference type="AlphaFoldDB" id="G2YIJ3"/>
<reference evidence="2" key="1">
    <citation type="journal article" date="2011" name="PLoS Genet.">
        <title>Genomic analysis of the necrotrophic fungal pathogens Sclerotinia sclerotiorum and Botrytis cinerea.</title>
        <authorList>
            <person name="Amselem J."/>
            <person name="Cuomo C.A."/>
            <person name="van Kan J.A."/>
            <person name="Viaud M."/>
            <person name="Benito E.P."/>
            <person name="Couloux A."/>
            <person name="Coutinho P.M."/>
            <person name="de Vries R.P."/>
            <person name="Dyer P.S."/>
            <person name="Fillinger S."/>
            <person name="Fournier E."/>
            <person name="Gout L."/>
            <person name="Hahn M."/>
            <person name="Kohn L."/>
            <person name="Lapalu N."/>
            <person name="Plummer K.M."/>
            <person name="Pradier J.M."/>
            <person name="Quevillon E."/>
            <person name="Sharon A."/>
            <person name="Simon A."/>
            <person name="ten Have A."/>
            <person name="Tudzynski B."/>
            <person name="Tudzynski P."/>
            <person name="Wincker P."/>
            <person name="Andrew M."/>
            <person name="Anthouard V."/>
            <person name="Beever R.E."/>
            <person name="Beffa R."/>
            <person name="Benoit I."/>
            <person name="Bouzid O."/>
            <person name="Brault B."/>
            <person name="Chen Z."/>
            <person name="Choquer M."/>
            <person name="Collemare J."/>
            <person name="Cotton P."/>
            <person name="Danchin E.G."/>
            <person name="Da Silva C."/>
            <person name="Gautier A."/>
            <person name="Giraud C."/>
            <person name="Giraud T."/>
            <person name="Gonzalez C."/>
            <person name="Grossetete S."/>
            <person name="Guldener U."/>
            <person name="Henrissat B."/>
            <person name="Howlett B.J."/>
            <person name="Kodira C."/>
            <person name="Kretschmer M."/>
            <person name="Lappartient A."/>
            <person name="Leroch M."/>
            <person name="Levis C."/>
            <person name="Mauceli E."/>
            <person name="Neuveglise C."/>
            <person name="Oeser B."/>
            <person name="Pearson M."/>
            <person name="Poulain J."/>
            <person name="Poussereau N."/>
            <person name="Quesneville H."/>
            <person name="Rascle C."/>
            <person name="Schumacher J."/>
            <person name="Segurens B."/>
            <person name="Sexton A."/>
            <person name="Silva E."/>
            <person name="Sirven C."/>
            <person name="Soanes D.M."/>
            <person name="Talbot N.J."/>
            <person name="Templeton M."/>
            <person name="Yandava C."/>
            <person name="Yarden O."/>
            <person name="Zeng Q."/>
            <person name="Rollins J.A."/>
            <person name="Lebrun M.H."/>
            <person name="Dickman M."/>
        </authorList>
    </citation>
    <scope>NUCLEOTIDE SEQUENCE [LARGE SCALE GENOMIC DNA]</scope>
    <source>
        <strain evidence="2">T4</strain>
    </source>
</reference>
<evidence type="ECO:0000313" key="2">
    <source>
        <dbReference type="Proteomes" id="UP000008177"/>
    </source>
</evidence>
<proteinExistence type="predicted"/>
<accession>G2YIJ3</accession>
<protein>
    <submittedName>
        <fullName evidence="1">Uncharacterized protein</fullName>
    </submittedName>
</protein>
<sequence>MKPSYILYFRRKIDGSPKISSRPSFPYASLSANDPCITIVAIDALYLQVIDVYAGSERTHIGLSDAPTRQASANASGSATRS</sequence>